<sequence>MSAPLHSPTRTTARRYRPELQGLRGLAVALVVVYHVWLNRVSGGVDVFFLVSGFLLTAQLARAAEGGALGLRRRWGRTVLRIGPAALVVLLSVGVAGAALLPEGRWAQTIRELLASALFLENWQLAADAVDYGARNNAASVVQHFWSLSVQVQFFALWPLLIALVVLTTRRAPERLHGRLTLTVLGVFVASLSYSMALTDSDQLLAYFHTLTRLWEFALGALLALWIDRTSPGRTARVAMGWTGVVGLLLCGMVLQVGSMFPGYAALWPTICGGLVLLAGRSGSRFGVDRLLAARPMRYLGDISFALYLWHWPLLVLYLVSRDREEVGPVGGAAIIALSLVLAVLTHHLVEKPVLARAKGRAPGRRFAAAGLVAVLLVAGGWQVALAERAQQPGTVGSAFHPGALALVGADAPPAPLLPAPVTVYEDWVRIEHWDCAPLARFPMDRCTRPVEGDPERRIVVVGDSHLQQLTGALVPVAQQRNWQLTAIVRGACPFSTVSEVVPDEVDCLNWGEAAAAEIAELAPDAVVTLASRDVRAGLTEQTPPGFVERWRQLDGLGIPVLAVRDNPRFDHSVPDCVQTGGPDCGADREAVYAAVPPYAQRDDVPGNVSFLDVSDALCDAARCPAVIGNVLVYMDDNHLTASYATSMSGLLEEQIVAALEA</sequence>
<keyword evidence="4" id="KW-0012">Acyltransferase</keyword>
<feature type="transmembrane region" description="Helical" evidence="1">
    <location>
        <begin position="327"/>
        <end position="346"/>
    </location>
</feature>
<dbReference type="RefSeq" id="WP_252446574.1">
    <property type="nucleotide sequence ID" value="NZ_JAGSOV010000105.1"/>
</dbReference>
<dbReference type="InterPro" id="IPR043968">
    <property type="entry name" value="SGNH"/>
</dbReference>
<dbReference type="Pfam" id="PF01757">
    <property type="entry name" value="Acyl_transf_3"/>
    <property type="match status" value="1"/>
</dbReference>
<feature type="transmembrane region" description="Helical" evidence="1">
    <location>
        <begin position="82"/>
        <end position="101"/>
    </location>
</feature>
<gene>
    <name evidence="4" type="ORF">KDL28_39045</name>
</gene>
<evidence type="ECO:0000313" key="4">
    <source>
        <dbReference type="EMBL" id="MCO1661062.1"/>
    </source>
</evidence>
<evidence type="ECO:0000259" key="3">
    <source>
        <dbReference type="Pfam" id="PF19040"/>
    </source>
</evidence>
<reference evidence="4" key="1">
    <citation type="submission" date="2021-04" db="EMBL/GenBank/DDBJ databases">
        <title>Pseudonocardia sp. nov., isolated from sandy soil of mangrove forest.</title>
        <authorList>
            <person name="Zan Z."/>
            <person name="Huang R."/>
            <person name="Liu W."/>
        </authorList>
    </citation>
    <scope>NUCLEOTIDE SEQUENCE</scope>
    <source>
        <strain evidence="4">S2-4</strain>
    </source>
</reference>
<feature type="domain" description="SGNH" evidence="3">
    <location>
        <begin position="445"/>
        <end position="651"/>
    </location>
</feature>
<protein>
    <submittedName>
        <fullName evidence="4">Acyltransferase</fullName>
    </submittedName>
</protein>
<organism evidence="4 5">
    <name type="scientific">Pseudonocardia humida</name>
    <dbReference type="NCBI Taxonomy" id="2800819"/>
    <lineage>
        <taxon>Bacteria</taxon>
        <taxon>Bacillati</taxon>
        <taxon>Actinomycetota</taxon>
        <taxon>Actinomycetes</taxon>
        <taxon>Pseudonocardiales</taxon>
        <taxon>Pseudonocardiaceae</taxon>
        <taxon>Pseudonocardia</taxon>
    </lineage>
</organism>
<dbReference type="GO" id="GO:0016746">
    <property type="term" value="F:acyltransferase activity"/>
    <property type="evidence" value="ECO:0007669"/>
    <property type="project" value="UniProtKB-KW"/>
</dbReference>
<keyword evidence="1" id="KW-0472">Membrane</keyword>
<evidence type="ECO:0000259" key="2">
    <source>
        <dbReference type="Pfam" id="PF01757"/>
    </source>
</evidence>
<feature type="domain" description="Acyltransferase 3" evidence="2">
    <location>
        <begin position="19"/>
        <end position="346"/>
    </location>
</feature>
<keyword evidence="5" id="KW-1185">Reference proteome</keyword>
<dbReference type="PANTHER" id="PTHR23028">
    <property type="entry name" value="ACETYLTRANSFERASE"/>
    <property type="match status" value="1"/>
</dbReference>
<name>A0ABT1ADB1_9PSEU</name>
<evidence type="ECO:0000256" key="1">
    <source>
        <dbReference type="SAM" id="Phobius"/>
    </source>
</evidence>
<feature type="transmembrane region" description="Helical" evidence="1">
    <location>
        <begin position="43"/>
        <end position="61"/>
    </location>
</feature>
<keyword evidence="1" id="KW-1133">Transmembrane helix</keyword>
<keyword evidence="1" id="KW-0812">Transmembrane</keyword>
<proteinExistence type="predicted"/>
<feature type="transmembrane region" description="Helical" evidence="1">
    <location>
        <begin position="204"/>
        <end position="226"/>
    </location>
</feature>
<keyword evidence="4" id="KW-0808">Transferase</keyword>
<dbReference type="InterPro" id="IPR050879">
    <property type="entry name" value="Acyltransferase_3"/>
</dbReference>
<feature type="transmembrane region" description="Helical" evidence="1">
    <location>
        <begin position="299"/>
        <end position="321"/>
    </location>
</feature>
<dbReference type="PANTHER" id="PTHR23028:SF53">
    <property type="entry name" value="ACYL_TRANSF_3 DOMAIN-CONTAINING PROTEIN"/>
    <property type="match status" value="1"/>
</dbReference>
<dbReference type="InterPro" id="IPR002656">
    <property type="entry name" value="Acyl_transf_3_dom"/>
</dbReference>
<accession>A0ABT1ADB1</accession>
<evidence type="ECO:0000313" key="5">
    <source>
        <dbReference type="Proteomes" id="UP001165283"/>
    </source>
</evidence>
<feature type="transmembrane region" description="Helical" evidence="1">
    <location>
        <begin position="145"/>
        <end position="168"/>
    </location>
</feature>
<feature type="transmembrane region" description="Helical" evidence="1">
    <location>
        <begin position="238"/>
        <end position="255"/>
    </location>
</feature>
<dbReference type="Proteomes" id="UP001165283">
    <property type="component" value="Unassembled WGS sequence"/>
</dbReference>
<feature type="transmembrane region" description="Helical" evidence="1">
    <location>
        <begin position="261"/>
        <end position="279"/>
    </location>
</feature>
<feature type="transmembrane region" description="Helical" evidence="1">
    <location>
        <begin position="367"/>
        <end position="385"/>
    </location>
</feature>
<dbReference type="Pfam" id="PF19040">
    <property type="entry name" value="SGNH"/>
    <property type="match status" value="1"/>
</dbReference>
<feature type="transmembrane region" description="Helical" evidence="1">
    <location>
        <begin position="180"/>
        <end position="198"/>
    </location>
</feature>
<feature type="transmembrane region" description="Helical" evidence="1">
    <location>
        <begin position="21"/>
        <end position="37"/>
    </location>
</feature>
<comment type="caution">
    <text evidence="4">The sequence shown here is derived from an EMBL/GenBank/DDBJ whole genome shotgun (WGS) entry which is preliminary data.</text>
</comment>
<dbReference type="EMBL" id="JAGSOV010000105">
    <property type="protein sequence ID" value="MCO1661062.1"/>
    <property type="molecule type" value="Genomic_DNA"/>
</dbReference>